<organism evidence="2 3">
    <name type="scientific">Microbacterium mcarthurae</name>
    <dbReference type="NCBI Taxonomy" id="3035918"/>
    <lineage>
        <taxon>Bacteria</taxon>
        <taxon>Bacillati</taxon>
        <taxon>Actinomycetota</taxon>
        <taxon>Actinomycetes</taxon>
        <taxon>Micrococcales</taxon>
        <taxon>Microbacteriaceae</taxon>
        <taxon>Microbacterium</taxon>
    </lineage>
</organism>
<dbReference type="PANTHER" id="PTHR38011:SF11">
    <property type="entry name" value="2,5-DIAMINO-6-RIBOSYLAMINO-4(3H)-PYRIMIDINONE 5'-PHOSPHATE REDUCTASE"/>
    <property type="match status" value="1"/>
</dbReference>
<evidence type="ECO:0000313" key="2">
    <source>
        <dbReference type="EMBL" id="MFM2720559.1"/>
    </source>
</evidence>
<dbReference type="Proteomes" id="UP001630303">
    <property type="component" value="Unassembled WGS sequence"/>
</dbReference>
<comment type="caution">
    <text evidence="2">The sequence shown here is derived from an EMBL/GenBank/DDBJ whole genome shotgun (WGS) entry which is preliminary data.</text>
</comment>
<evidence type="ECO:0000313" key="3">
    <source>
        <dbReference type="Proteomes" id="UP001630303"/>
    </source>
</evidence>
<feature type="domain" description="Bacterial bifunctional deaminase-reductase C-terminal" evidence="1">
    <location>
        <begin position="9"/>
        <end position="177"/>
    </location>
</feature>
<dbReference type="PANTHER" id="PTHR38011">
    <property type="entry name" value="DIHYDROFOLATE REDUCTASE FAMILY PROTEIN (AFU_ORTHOLOGUE AFUA_8G06820)"/>
    <property type="match status" value="1"/>
</dbReference>
<protein>
    <submittedName>
        <fullName evidence="2">Dihydrofolate reductase family protein</fullName>
    </submittedName>
</protein>
<dbReference type="EMBL" id="JAROCE010000002">
    <property type="protein sequence ID" value="MFM2720559.1"/>
    <property type="molecule type" value="Genomic_DNA"/>
</dbReference>
<evidence type="ECO:0000259" key="1">
    <source>
        <dbReference type="Pfam" id="PF01872"/>
    </source>
</evidence>
<dbReference type="Gene3D" id="3.40.430.10">
    <property type="entry name" value="Dihydrofolate Reductase, subunit A"/>
    <property type="match status" value="1"/>
</dbReference>
<reference evidence="2 3" key="1">
    <citation type="submission" date="2023-03" db="EMBL/GenBank/DDBJ databases">
        <title>MT1 and MT2 Draft Genomes of Novel Species.</title>
        <authorList>
            <person name="Venkateswaran K."/>
        </authorList>
    </citation>
    <scope>NUCLEOTIDE SEQUENCE [LARGE SCALE GENOMIC DNA]</scope>
    <source>
        <strain evidence="2 3">IF8SW-P5</strain>
    </source>
</reference>
<proteinExistence type="predicted"/>
<dbReference type="InterPro" id="IPR050765">
    <property type="entry name" value="Riboflavin_Biosynth_HTPR"/>
</dbReference>
<dbReference type="InterPro" id="IPR024072">
    <property type="entry name" value="DHFR-like_dom_sf"/>
</dbReference>
<name>A0ABW9GFK7_9MICO</name>
<gene>
    <name evidence="2" type="ORF">P5G46_08580</name>
</gene>
<sequence>MAQPLRYGINVSLDGCVHHEAGLPPDAETMAFWTDELRRSDTLLYGRVTYELMDGAWRRPVSGQWPGWMDASEVAFAEVMDPMRKVVASTTLDSANWNAELLSADLLDGVRRLKERPGRGISLGGVRLPVALAAAGLIDEYTFVVHPVIAGRGPRLLDGVELTLELVERREFRSGVTVQRYRPAHTPGISTSAR</sequence>
<keyword evidence="3" id="KW-1185">Reference proteome</keyword>
<dbReference type="InterPro" id="IPR002734">
    <property type="entry name" value="RibDG_C"/>
</dbReference>
<dbReference type="SUPFAM" id="SSF53597">
    <property type="entry name" value="Dihydrofolate reductase-like"/>
    <property type="match status" value="1"/>
</dbReference>
<dbReference type="Pfam" id="PF01872">
    <property type="entry name" value="RibD_C"/>
    <property type="match status" value="1"/>
</dbReference>
<dbReference type="RefSeq" id="WP_408905479.1">
    <property type="nucleotide sequence ID" value="NZ_JAROCE010000002.1"/>
</dbReference>
<accession>A0ABW9GFK7</accession>